<dbReference type="Proteomes" id="UP001055013">
    <property type="component" value="Unassembled WGS sequence"/>
</dbReference>
<proteinExistence type="predicted"/>
<organism evidence="1 2">
    <name type="scientific">Caballeronia novacaledonica</name>
    <dbReference type="NCBI Taxonomy" id="1544861"/>
    <lineage>
        <taxon>Bacteria</taxon>
        <taxon>Pseudomonadati</taxon>
        <taxon>Pseudomonadota</taxon>
        <taxon>Betaproteobacteria</taxon>
        <taxon>Burkholderiales</taxon>
        <taxon>Burkholderiaceae</taxon>
        <taxon>Caballeronia</taxon>
    </lineage>
</organism>
<accession>A0ACB5QL75</accession>
<comment type="caution">
    <text evidence="1">The sequence shown here is derived from an EMBL/GenBank/DDBJ whole genome shotgun (WGS) entry which is preliminary data.</text>
</comment>
<sequence>MRDVARLERLKPRNLYLQMNEKAPPDNASGGALNVLRENLKAARVLADFHISEFTRDVWRNIRPADHDPGRQALFLVPPATPLGLAQESQMLSIRENAHGDLRT</sequence>
<evidence type="ECO:0000313" key="2">
    <source>
        <dbReference type="Proteomes" id="UP001055013"/>
    </source>
</evidence>
<gene>
    <name evidence="1" type="ORF">CBA19CS22_03040</name>
</gene>
<name>A0ACB5QL75_9BURK</name>
<protein>
    <submittedName>
        <fullName evidence="1">Uncharacterized protein</fullName>
    </submittedName>
</protein>
<reference evidence="1" key="1">
    <citation type="submission" date="2021-09" db="EMBL/GenBank/DDBJ databases">
        <title>Isolation and characterization of 3-chlorobenzoate degrading bacteria from soils in Shizuoka.</title>
        <authorList>
            <person name="Ifat A."/>
            <person name="Ogawa N."/>
            <person name="Kimbara K."/>
            <person name="Moriuchi R."/>
            <person name="Dohra H."/>
            <person name="Shintani M."/>
        </authorList>
    </citation>
    <scope>NUCLEOTIDE SEQUENCE</scope>
    <source>
        <strain evidence="1">19CS2-2</strain>
    </source>
</reference>
<keyword evidence="2" id="KW-1185">Reference proteome</keyword>
<dbReference type="EMBL" id="BPUR01000001">
    <property type="protein sequence ID" value="GJH15472.1"/>
    <property type="molecule type" value="Genomic_DNA"/>
</dbReference>
<evidence type="ECO:0000313" key="1">
    <source>
        <dbReference type="EMBL" id="GJH15472.1"/>
    </source>
</evidence>